<dbReference type="GO" id="GO:0009055">
    <property type="term" value="F:electron transfer activity"/>
    <property type="evidence" value="ECO:0007669"/>
    <property type="project" value="InterPro"/>
</dbReference>
<dbReference type="EMBL" id="RXIH01000001">
    <property type="protein sequence ID" value="RZN57904.1"/>
    <property type="molecule type" value="Genomic_DNA"/>
</dbReference>
<dbReference type="SUPFAM" id="SSF48310">
    <property type="entry name" value="Aldehyde ferredoxin oxidoreductase, C-terminal domains"/>
    <property type="match status" value="1"/>
</dbReference>
<dbReference type="Proteomes" id="UP000316080">
    <property type="component" value="Unassembled WGS sequence"/>
</dbReference>
<evidence type="ECO:0000313" key="10">
    <source>
        <dbReference type="EMBL" id="RZN57904.1"/>
    </source>
</evidence>
<keyword evidence="7" id="KW-0411">Iron-sulfur</keyword>
<dbReference type="PANTHER" id="PTHR30038:SF0">
    <property type="entry name" value="TUNGSTEN-CONTAINING ALDEHYDE FERREDOXIN OXIDOREDUCTASE"/>
    <property type="match status" value="1"/>
</dbReference>
<evidence type="ECO:0000256" key="4">
    <source>
        <dbReference type="ARBA" id="ARBA00022723"/>
    </source>
</evidence>
<keyword evidence="3" id="KW-0004">4Fe-4S</keyword>
<evidence type="ECO:0000256" key="3">
    <source>
        <dbReference type="ARBA" id="ARBA00022485"/>
    </source>
</evidence>
<evidence type="ECO:0000256" key="6">
    <source>
        <dbReference type="ARBA" id="ARBA00023004"/>
    </source>
</evidence>
<dbReference type="AlphaFoldDB" id="A0A520KH78"/>
<reference evidence="10 12" key="2">
    <citation type="journal article" date="2019" name="Nat. Microbiol.">
        <title>Wide diversity of methane and short-chain alkane metabolisms in uncultured archaea.</title>
        <authorList>
            <person name="Borrel G."/>
            <person name="Adam P.S."/>
            <person name="McKay L.J."/>
            <person name="Chen L.X."/>
            <person name="Sierra-Garcia I.N."/>
            <person name="Sieber C.M."/>
            <person name="Letourneur Q."/>
            <person name="Ghozlane A."/>
            <person name="Andersen G.L."/>
            <person name="Li W.J."/>
            <person name="Hallam S.J."/>
            <person name="Muyzer G."/>
            <person name="de Oliveira V.M."/>
            <person name="Inskeep W.P."/>
            <person name="Banfield J.F."/>
            <person name="Gribaldo S."/>
        </authorList>
    </citation>
    <scope>NUCLEOTIDE SEQUENCE [LARGE SCALE GENOMIC DNA]</scope>
    <source>
        <strain evidence="10">Verst-YHS</strain>
    </source>
</reference>
<evidence type="ECO:0000313" key="12">
    <source>
        <dbReference type="Proteomes" id="UP000316080"/>
    </source>
</evidence>
<evidence type="ECO:0000259" key="9">
    <source>
        <dbReference type="SMART" id="SM00790"/>
    </source>
</evidence>
<accession>A0A520KH78</accession>
<evidence type="ECO:0000256" key="2">
    <source>
        <dbReference type="ARBA" id="ARBA00011032"/>
    </source>
</evidence>
<dbReference type="InterPro" id="IPR013983">
    <property type="entry name" value="Ald_Fedxn_OxRdtase_N"/>
</dbReference>
<keyword evidence="5" id="KW-0560">Oxidoreductase</keyword>
<dbReference type="Pfam" id="PF02730">
    <property type="entry name" value="AFOR_N"/>
    <property type="match status" value="1"/>
</dbReference>
<dbReference type="EMBL" id="QNVI01000061">
    <property type="protein sequence ID" value="TDA38013.1"/>
    <property type="molecule type" value="Genomic_DNA"/>
</dbReference>
<proteinExistence type="inferred from homology"/>
<sequence>MKGAYMGKILRIDLTNQKVSESPLPEEYVKKYIGGRGIAARILYDIMKPGTDPLSPENKMVWGTGPLTGLPVQAASSGWVVVTRSPLTYTYFRSRCVSNLGIMLKKAGYDFMIIEGKAEKPTYIYINNGNVEFGDASSLWGTTTDLAQHILKEYIIRNPEAETAVIGPAGERLVKYAIVQSGTRQLGRGGIGAVMGSKNLKGVAVYGDKPIPIANEELLKELVKEQVKQLAASHGAKRMQRYGTAAIHALINQIGDYPHKNFRETFYPNHEKLDGEQRVKRTVRNAGCPNCLIMCWKITYVKEGPYAGAWVDGPEYETFCTFGGLLDIPNLDAVIYANQLADLYGIDTISAGVAIAFAIEAFEKGILTTKDTDGLELKWGDENVLMTLIRKIAFREGIGDLLAEGVKRASEKLGKGSEYFAIHIKGLELPAYDPRPVKAHGLGMVTSNIGGSHALGYGTQEVFGLPTPVDKYTVEGKGKLTAYNQNRLTWGECCIWCTFPTRSEWHKPDLLTKIVNAATGIDFGGFEEALKIGERVWNVERAFNVREGFDRRHDTLPERFLKEPIPSGPSKDQIFELEPLLNEYYQARGWDVATGLPTRAKLEELGLKDIADELEKMGRLAK</sequence>
<comment type="cofactor">
    <cofactor evidence="1">
        <name>[4Fe-4S] cluster</name>
        <dbReference type="ChEBI" id="CHEBI:49883"/>
    </cofactor>
</comment>
<dbReference type="GO" id="GO:0046872">
    <property type="term" value="F:metal ion binding"/>
    <property type="evidence" value="ECO:0007669"/>
    <property type="project" value="UniProtKB-KW"/>
</dbReference>
<reference evidence="11 13" key="1">
    <citation type="journal article" date="2019" name="Nat. Microbiol.">
        <title>Expanding anaerobic alkane metabolism in the domain of Archaea.</title>
        <authorList>
            <person name="Wang Y."/>
            <person name="Wegener G."/>
            <person name="Hou J."/>
            <person name="Wang F."/>
            <person name="Xiao X."/>
        </authorList>
    </citation>
    <scope>NUCLEOTIDE SEQUENCE [LARGE SCALE GENOMIC DNA]</scope>
    <source>
        <strain evidence="11">WYZ-LMO11</strain>
    </source>
</reference>
<feature type="domain" description="Aldehyde ferredoxin oxidoreductase N-terminal" evidence="9">
    <location>
        <begin position="5"/>
        <end position="209"/>
    </location>
</feature>
<dbReference type="InterPro" id="IPR051919">
    <property type="entry name" value="W-dependent_AOR"/>
</dbReference>
<dbReference type="SUPFAM" id="SSF56228">
    <property type="entry name" value="Aldehyde ferredoxin oxidoreductase, N-terminal domain"/>
    <property type="match status" value="1"/>
</dbReference>
<dbReference type="InterPro" id="IPR036021">
    <property type="entry name" value="Tungsten_al_ferr_oxy-like_C"/>
</dbReference>
<comment type="cofactor">
    <cofactor evidence="8">
        <name>tungstopterin</name>
        <dbReference type="ChEBI" id="CHEBI:30402"/>
    </cofactor>
</comment>
<dbReference type="InterPro" id="IPR013985">
    <property type="entry name" value="Ald_Fedxn_OxRdtase_dom3"/>
</dbReference>
<dbReference type="Gene3D" id="1.10.599.10">
    <property type="entry name" value="Aldehyde Ferredoxin Oxidoreductase Protein, subunit A, domain 3"/>
    <property type="match status" value="1"/>
</dbReference>
<evidence type="ECO:0000313" key="11">
    <source>
        <dbReference type="EMBL" id="TDA38013.1"/>
    </source>
</evidence>
<dbReference type="PANTHER" id="PTHR30038">
    <property type="entry name" value="ALDEHYDE FERREDOXIN OXIDOREDUCTASE"/>
    <property type="match status" value="1"/>
</dbReference>
<comment type="similarity">
    <text evidence="2">Belongs to the AOR/FOR family.</text>
</comment>
<protein>
    <submittedName>
        <fullName evidence="10">Aldehyde ferredoxin oxidoreductase</fullName>
    </submittedName>
</protein>
<dbReference type="GO" id="GO:0051539">
    <property type="term" value="F:4 iron, 4 sulfur cluster binding"/>
    <property type="evidence" value="ECO:0007669"/>
    <property type="project" value="UniProtKB-KW"/>
</dbReference>
<dbReference type="GO" id="GO:0016625">
    <property type="term" value="F:oxidoreductase activity, acting on the aldehyde or oxo group of donors, iron-sulfur protein as acceptor"/>
    <property type="evidence" value="ECO:0007669"/>
    <property type="project" value="InterPro"/>
</dbReference>
<organism evidence="10 12">
    <name type="scientific">Thermoproteota archaeon</name>
    <dbReference type="NCBI Taxonomy" id="2056631"/>
    <lineage>
        <taxon>Archaea</taxon>
        <taxon>Thermoproteota</taxon>
    </lineage>
</organism>
<evidence type="ECO:0000256" key="7">
    <source>
        <dbReference type="ARBA" id="ARBA00023014"/>
    </source>
</evidence>
<dbReference type="SMART" id="SM00790">
    <property type="entry name" value="AFOR_N"/>
    <property type="match status" value="1"/>
</dbReference>
<dbReference type="Gene3D" id="1.10.569.10">
    <property type="entry name" value="Aldehyde Ferredoxin Oxidoreductase Protein, subunit A, domain 2"/>
    <property type="match status" value="1"/>
</dbReference>
<keyword evidence="6" id="KW-0408">Iron</keyword>
<dbReference type="Proteomes" id="UP000317265">
    <property type="component" value="Unassembled WGS sequence"/>
</dbReference>
<gene>
    <name evidence="11" type="ORF">DSO09_05760</name>
    <name evidence="10" type="ORF">EF809_00395</name>
</gene>
<keyword evidence="4" id="KW-0479">Metal-binding</keyword>
<evidence type="ECO:0000256" key="5">
    <source>
        <dbReference type="ARBA" id="ARBA00023002"/>
    </source>
</evidence>
<evidence type="ECO:0000256" key="8">
    <source>
        <dbReference type="ARBA" id="ARBA00049934"/>
    </source>
</evidence>
<dbReference type="InterPro" id="IPR013984">
    <property type="entry name" value="Ald_Fedxn_OxRdtase_dom2"/>
</dbReference>
<dbReference type="Gene3D" id="3.60.9.10">
    <property type="entry name" value="Aldehyde ferredoxin oxidoreductase, N-terminal domain"/>
    <property type="match status" value="1"/>
</dbReference>
<dbReference type="InterPro" id="IPR036503">
    <property type="entry name" value="Ald_Fedxn_OxRdtase_N_sf"/>
</dbReference>
<dbReference type="InterPro" id="IPR001203">
    <property type="entry name" value="OxRdtase_Ald_Fedxn_C"/>
</dbReference>
<comment type="caution">
    <text evidence="10">The sequence shown here is derived from an EMBL/GenBank/DDBJ whole genome shotgun (WGS) entry which is preliminary data.</text>
</comment>
<dbReference type="Pfam" id="PF01314">
    <property type="entry name" value="AFOR_C"/>
    <property type="match status" value="1"/>
</dbReference>
<evidence type="ECO:0000256" key="1">
    <source>
        <dbReference type="ARBA" id="ARBA00001966"/>
    </source>
</evidence>
<evidence type="ECO:0000313" key="13">
    <source>
        <dbReference type="Proteomes" id="UP000317265"/>
    </source>
</evidence>
<name>A0A520KH78_9CREN</name>